<sequence length="98" mass="10632">MKKAFFTAFVLVCSSTVLASGAQSEPGYVNYTYSDTGSGVPFNLLRTGSMVEPGIYEPGYVNYRYTPSSPGPETARTGKWLSSGVFEPTYLNYCVDSV</sequence>
<evidence type="ECO:0000256" key="1">
    <source>
        <dbReference type="SAM" id="SignalP"/>
    </source>
</evidence>
<evidence type="ECO:0000313" key="2">
    <source>
        <dbReference type="EMBL" id="BBJ02368.1"/>
    </source>
</evidence>
<dbReference type="EMBL" id="AP019537">
    <property type="protein sequence ID" value="BBJ02368.1"/>
    <property type="molecule type" value="Genomic_DNA"/>
</dbReference>
<dbReference type="AlphaFoldDB" id="A0A455WA88"/>
<name>A0A455WA88_MARNT</name>
<proteinExistence type="predicted"/>
<keyword evidence="1" id="KW-0732">Signal</keyword>
<accession>A0A455WA88</accession>
<reference evidence="2" key="1">
    <citation type="submission" date="2019-03" db="EMBL/GenBank/DDBJ databases">
        <title>Whole genome analysis of nitrate-reducing bacteria Marinobacter hydrocarbonoclasticus YB03.</title>
        <authorList>
            <person name="Azam A.H."/>
            <person name="Yuk S.R."/>
            <person name="Kamarisima K."/>
            <person name="Miyanaga K."/>
            <person name="Tanji Y."/>
        </authorList>
    </citation>
    <scope>NUCLEOTIDE SEQUENCE</scope>
    <source>
        <strain evidence="2">YB03</strain>
    </source>
</reference>
<protein>
    <submittedName>
        <fullName evidence="2">Uncharacterized protein</fullName>
    </submittedName>
</protein>
<feature type="chain" id="PRO_5019801361" evidence="1">
    <location>
        <begin position="20"/>
        <end position="98"/>
    </location>
</feature>
<feature type="signal peptide" evidence="1">
    <location>
        <begin position="1"/>
        <end position="19"/>
    </location>
</feature>
<gene>
    <name evidence="2" type="ORF">YBY_02160</name>
</gene>
<organism evidence="2">
    <name type="scientific">Marinobacter nauticus</name>
    <name type="common">Marinobacter hydrocarbonoclasticus</name>
    <name type="synonym">Marinobacter aquaeolei</name>
    <dbReference type="NCBI Taxonomy" id="2743"/>
    <lineage>
        <taxon>Bacteria</taxon>
        <taxon>Pseudomonadati</taxon>
        <taxon>Pseudomonadota</taxon>
        <taxon>Gammaproteobacteria</taxon>
        <taxon>Pseudomonadales</taxon>
        <taxon>Marinobacteraceae</taxon>
        <taxon>Marinobacter</taxon>
    </lineage>
</organism>